<keyword evidence="4" id="KW-1133">Transmembrane helix</keyword>
<dbReference type="CDD" id="cd01127">
    <property type="entry name" value="TrwB_TraG_TraD_VirD4"/>
    <property type="match status" value="1"/>
</dbReference>
<evidence type="ECO:0000256" key="2">
    <source>
        <dbReference type="ARBA" id="ARBA00022475"/>
    </source>
</evidence>
<dbReference type="Gene3D" id="3.40.50.300">
    <property type="entry name" value="P-loop containing nucleotide triphosphate hydrolases"/>
    <property type="match status" value="1"/>
</dbReference>
<dbReference type="InterPro" id="IPR032689">
    <property type="entry name" value="TraG-D_C"/>
</dbReference>
<evidence type="ECO:0000256" key="5">
    <source>
        <dbReference type="ARBA" id="ARBA00023136"/>
    </source>
</evidence>
<dbReference type="PANTHER" id="PTHR37937">
    <property type="entry name" value="CONJUGATIVE TRANSFER: DNA TRANSPORT"/>
    <property type="match status" value="1"/>
</dbReference>
<sequence length="357" mass="41311">MLTRMEFKFSEEKCKKYGVTLNVCYKTIEKLMAEDGIHQYGLGVYVAPLKKAFTPFGALMCDLPQCEWFAKTIESWYWFDSNEYRNYDDLDYNCLMQSQVKKMDKINELINEGLDVYSSELFFREVICAPKTLATIFKTLRSRTSALQNPDVLRTICDGAEEFTIDFKKFVHEKSVIFIQVNDADSSLHRIASVFLSQLFQFLFAEANKQKDLRLPIPVQFHLDDMANYEINDFASIIATARSRGIGITGCIQSKNQLASVYKDNAINIQDCFDTTIYMGTNSYDSALDIAHRSGFTLDYVNELPVGDVILIRRGSAAEHVKLLDYSKTGKYFIYNHHRYLIPKNRFRVHDDLRRML</sequence>
<dbReference type="GeneID" id="93159586"/>
<dbReference type="Proteomes" id="UP000434241">
    <property type="component" value="Unassembled WGS sequence"/>
</dbReference>
<keyword evidence="8" id="KW-1185">Reference proteome</keyword>
<keyword evidence="2" id="KW-1003">Cell membrane</keyword>
<name>A0A6N7VH80_9FIRM</name>
<dbReference type="Pfam" id="PF12696">
    <property type="entry name" value="TraG-D_C"/>
    <property type="match status" value="1"/>
</dbReference>
<dbReference type="AlphaFoldDB" id="A0A6N7VH80"/>
<evidence type="ECO:0000256" key="1">
    <source>
        <dbReference type="ARBA" id="ARBA00004651"/>
    </source>
</evidence>
<comment type="caution">
    <text evidence="7">The sequence shown here is derived from an EMBL/GenBank/DDBJ whole genome shotgun (WGS) entry which is preliminary data.</text>
</comment>
<dbReference type="InterPro" id="IPR051539">
    <property type="entry name" value="T4SS-coupling_protein"/>
</dbReference>
<protein>
    <submittedName>
        <fullName evidence="7">Type IV secretory system conjugative DNA transfer family protein</fullName>
    </submittedName>
</protein>
<organism evidence="7 8">
    <name type="scientific">Holdemanella porci</name>
    <dbReference type="NCBI Taxonomy" id="2652276"/>
    <lineage>
        <taxon>Bacteria</taxon>
        <taxon>Bacillati</taxon>
        <taxon>Bacillota</taxon>
        <taxon>Erysipelotrichia</taxon>
        <taxon>Erysipelotrichales</taxon>
        <taxon>Erysipelotrichaceae</taxon>
        <taxon>Holdemanella</taxon>
    </lineage>
</organism>
<keyword evidence="3" id="KW-0812">Transmembrane</keyword>
<accession>A0A6N7VH80</accession>
<comment type="subcellular location">
    <subcellularLocation>
        <location evidence="1">Cell membrane</location>
        <topology evidence="1">Multi-pass membrane protein</topology>
    </subcellularLocation>
</comment>
<evidence type="ECO:0000256" key="3">
    <source>
        <dbReference type="ARBA" id="ARBA00022692"/>
    </source>
</evidence>
<evidence type="ECO:0000256" key="4">
    <source>
        <dbReference type="ARBA" id="ARBA00022989"/>
    </source>
</evidence>
<feature type="domain" description="TraD/TraG TraM recognition site" evidence="6">
    <location>
        <begin position="218"/>
        <end position="295"/>
    </location>
</feature>
<evidence type="ECO:0000313" key="7">
    <source>
        <dbReference type="EMBL" id="MSS57151.1"/>
    </source>
</evidence>
<evidence type="ECO:0000259" key="6">
    <source>
        <dbReference type="Pfam" id="PF12696"/>
    </source>
</evidence>
<reference evidence="7 8" key="1">
    <citation type="submission" date="2019-08" db="EMBL/GenBank/DDBJ databases">
        <title>In-depth cultivation of the pig gut microbiome towards novel bacterial diversity and tailored functional studies.</title>
        <authorList>
            <person name="Wylensek D."/>
            <person name="Hitch T.C.A."/>
            <person name="Clavel T."/>
        </authorList>
    </citation>
    <scope>NUCLEOTIDE SEQUENCE [LARGE SCALE GENOMIC DNA]</scope>
    <source>
        <strain evidence="7 8">LKV-472-APC-3</strain>
    </source>
</reference>
<dbReference type="InterPro" id="IPR027417">
    <property type="entry name" value="P-loop_NTPase"/>
</dbReference>
<evidence type="ECO:0000313" key="8">
    <source>
        <dbReference type="Proteomes" id="UP000434241"/>
    </source>
</evidence>
<dbReference type="RefSeq" id="WP_154556685.1">
    <property type="nucleotide sequence ID" value="NZ_VUMR01000076.1"/>
</dbReference>
<dbReference type="SUPFAM" id="SSF52540">
    <property type="entry name" value="P-loop containing nucleoside triphosphate hydrolases"/>
    <property type="match status" value="1"/>
</dbReference>
<gene>
    <name evidence="7" type="ORF">FYJ55_09840</name>
</gene>
<proteinExistence type="predicted"/>
<dbReference type="EMBL" id="VUMR01000076">
    <property type="protein sequence ID" value="MSS57151.1"/>
    <property type="molecule type" value="Genomic_DNA"/>
</dbReference>
<dbReference type="PANTHER" id="PTHR37937:SF1">
    <property type="entry name" value="CONJUGATIVE TRANSFER: DNA TRANSPORT"/>
    <property type="match status" value="1"/>
</dbReference>
<keyword evidence="5" id="KW-0472">Membrane</keyword>
<dbReference type="GO" id="GO:0005886">
    <property type="term" value="C:plasma membrane"/>
    <property type="evidence" value="ECO:0007669"/>
    <property type="project" value="UniProtKB-SubCell"/>
</dbReference>